<feature type="region of interest" description="Disordered" evidence="1">
    <location>
        <begin position="1"/>
        <end position="56"/>
    </location>
</feature>
<protein>
    <submittedName>
        <fullName evidence="2">Uncharacterized protein</fullName>
    </submittedName>
</protein>
<evidence type="ECO:0000313" key="3">
    <source>
        <dbReference type="Proteomes" id="UP000680865"/>
    </source>
</evidence>
<organism evidence="2 3">
    <name type="scientific">Winogradskya consettensis</name>
    <dbReference type="NCBI Taxonomy" id="113560"/>
    <lineage>
        <taxon>Bacteria</taxon>
        <taxon>Bacillati</taxon>
        <taxon>Actinomycetota</taxon>
        <taxon>Actinomycetes</taxon>
        <taxon>Micromonosporales</taxon>
        <taxon>Micromonosporaceae</taxon>
        <taxon>Winogradskya</taxon>
    </lineage>
</organism>
<gene>
    <name evidence="2" type="ORF">Aco04nite_56100</name>
</gene>
<evidence type="ECO:0000313" key="2">
    <source>
        <dbReference type="EMBL" id="GIM77568.1"/>
    </source>
</evidence>
<proteinExistence type="predicted"/>
<evidence type="ECO:0000256" key="1">
    <source>
        <dbReference type="SAM" id="MobiDB-lite"/>
    </source>
</evidence>
<comment type="caution">
    <text evidence="2">The sequence shown here is derived from an EMBL/GenBank/DDBJ whole genome shotgun (WGS) entry which is preliminary data.</text>
</comment>
<name>A0A919SV25_9ACTN</name>
<dbReference type="AlphaFoldDB" id="A0A919SV25"/>
<feature type="compositionally biased region" description="Gly residues" evidence="1">
    <location>
        <begin position="39"/>
        <end position="48"/>
    </location>
</feature>
<sequence>MFDGVGDQFAGEQDGDLDGVRWQSPPGQLRGDEFPPGSAGTGIAGKGQSGNVLVRW</sequence>
<dbReference type="Proteomes" id="UP000680865">
    <property type="component" value="Unassembled WGS sequence"/>
</dbReference>
<reference evidence="2" key="1">
    <citation type="submission" date="2021-03" db="EMBL/GenBank/DDBJ databases">
        <title>Whole genome shotgun sequence of Actinoplanes consettensis NBRC 14913.</title>
        <authorList>
            <person name="Komaki H."/>
            <person name="Tamura T."/>
        </authorList>
    </citation>
    <scope>NUCLEOTIDE SEQUENCE</scope>
    <source>
        <strain evidence="2">NBRC 14913</strain>
    </source>
</reference>
<dbReference type="EMBL" id="BOQP01000030">
    <property type="protein sequence ID" value="GIM77568.1"/>
    <property type="molecule type" value="Genomic_DNA"/>
</dbReference>
<keyword evidence="3" id="KW-1185">Reference proteome</keyword>
<accession>A0A919SV25</accession>